<evidence type="ECO:0000256" key="11">
    <source>
        <dbReference type="ARBA" id="ARBA00023136"/>
    </source>
</evidence>
<dbReference type="Gene3D" id="2.40.170.20">
    <property type="entry name" value="TonB-dependent receptor, beta-barrel domain"/>
    <property type="match status" value="1"/>
</dbReference>
<dbReference type="Proteomes" id="UP000469462">
    <property type="component" value="Unassembled WGS sequence"/>
</dbReference>
<evidence type="ECO:0000256" key="6">
    <source>
        <dbReference type="ARBA" id="ARBA00022692"/>
    </source>
</evidence>
<keyword evidence="8" id="KW-0408">Iron</keyword>
<dbReference type="GO" id="GO:0015891">
    <property type="term" value="P:siderophore transport"/>
    <property type="evidence" value="ECO:0007669"/>
    <property type="project" value="InterPro"/>
</dbReference>
<dbReference type="PANTHER" id="PTHR32552">
    <property type="entry name" value="FERRICHROME IRON RECEPTOR-RELATED"/>
    <property type="match status" value="1"/>
</dbReference>
<dbReference type="Pfam" id="PF07715">
    <property type="entry name" value="Plug"/>
    <property type="match status" value="1"/>
</dbReference>
<dbReference type="NCBIfam" id="TIGR01783">
    <property type="entry name" value="TonB-siderophor"/>
    <property type="match status" value="1"/>
</dbReference>
<dbReference type="InterPro" id="IPR037066">
    <property type="entry name" value="Plug_dom_sf"/>
</dbReference>
<dbReference type="InterPro" id="IPR036942">
    <property type="entry name" value="Beta-barrel_TonB_sf"/>
</dbReference>
<dbReference type="AlphaFoldDB" id="A0AAI9SDX1"/>
<dbReference type="GO" id="GO:0038023">
    <property type="term" value="F:signaling receptor activity"/>
    <property type="evidence" value="ECO:0007669"/>
    <property type="project" value="InterPro"/>
</dbReference>
<accession>A0AAI9SDX1</accession>
<dbReference type="PANTHER" id="PTHR32552:SF68">
    <property type="entry name" value="FERRICHROME OUTER MEMBRANE TRANSPORTER_PHAGE RECEPTOR"/>
    <property type="match status" value="1"/>
</dbReference>
<evidence type="ECO:0000256" key="1">
    <source>
        <dbReference type="ARBA" id="ARBA00004571"/>
    </source>
</evidence>
<keyword evidence="13 14" id="KW-0998">Cell outer membrane</keyword>
<dbReference type="GO" id="GO:0015344">
    <property type="term" value="F:siderophore uptake transmembrane transporter activity"/>
    <property type="evidence" value="ECO:0007669"/>
    <property type="project" value="TreeGrafter"/>
</dbReference>
<dbReference type="Gene3D" id="2.170.130.10">
    <property type="entry name" value="TonB-dependent receptor, plug domain"/>
    <property type="match status" value="1"/>
</dbReference>
<keyword evidence="11 14" id="KW-0472">Membrane</keyword>
<keyword evidence="10 15" id="KW-0798">TonB box</keyword>
<evidence type="ECO:0000256" key="14">
    <source>
        <dbReference type="PROSITE-ProRule" id="PRU01360"/>
    </source>
</evidence>
<evidence type="ECO:0000256" key="15">
    <source>
        <dbReference type="RuleBase" id="RU003357"/>
    </source>
</evidence>
<keyword evidence="5" id="KW-0410">Iron transport</keyword>
<evidence type="ECO:0000256" key="12">
    <source>
        <dbReference type="ARBA" id="ARBA00023170"/>
    </source>
</evidence>
<feature type="domain" description="TonB-dependent receptor plug" evidence="17">
    <location>
        <begin position="74"/>
        <end position="173"/>
    </location>
</feature>
<evidence type="ECO:0000256" key="8">
    <source>
        <dbReference type="ARBA" id="ARBA00023004"/>
    </source>
</evidence>
<dbReference type="PROSITE" id="PS52016">
    <property type="entry name" value="TONB_DEPENDENT_REC_3"/>
    <property type="match status" value="1"/>
</dbReference>
<evidence type="ECO:0000256" key="5">
    <source>
        <dbReference type="ARBA" id="ARBA00022496"/>
    </source>
</evidence>
<name>A0AAI9SDX1_9BURK</name>
<dbReference type="EMBL" id="WEHW01000010">
    <property type="protein sequence ID" value="KAB7651788.1"/>
    <property type="molecule type" value="Genomic_DNA"/>
</dbReference>
<keyword evidence="19" id="KW-1185">Reference proteome</keyword>
<evidence type="ECO:0000256" key="3">
    <source>
        <dbReference type="ARBA" id="ARBA00022448"/>
    </source>
</evidence>
<keyword evidence="6 14" id="KW-0812">Transmembrane</keyword>
<evidence type="ECO:0000256" key="4">
    <source>
        <dbReference type="ARBA" id="ARBA00022452"/>
    </source>
</evidence>
<keyword evidence="12 18" id="KW-0675">Receptor</keyword>
<keyword evidence="4 14" id="KW-1134">Transmembrane beta strand</keyword>
<proteinExistence type="inferred from homology"/>
<evidence type="ECO:0000313" key="19">
    <source>
        <dbReference type="Proteomes" id="UP000469462"/>
    </source>
</evidence>
<feature type="domain" description="TonB-dependent receptor-like beta-barrel" evidence="16">
    <location>
        <begin position="246"/>
        <end position="706"/>
    </location>
</feature>
<evidence type="ECO:0000256" key="9">
    <source>
        <dbReference type="ARBA" id="ARBA00023065"/>
    </source>
</evidence>
<dbReference type="InterPro" id="IPR012910">
    <property type="entry name" value="Plug_dom"/>
</dbReference>
<dbReference type="CDD" id="cd01347">
    <property type="entry name" value="ligand_gated_channel"/>
    <property type="match status" value="1"/>
</dbReference>
<comment type="caution">
    <text evidence="18">The sequence shown here is derived from an EMBL/GenBank/DDBJ whole genome shotgun (WGS) entry which is preliminary data.</text>
</comment>
<keyword evidence="7" id="KW-0732">Signal</keyword>
<comment type="subcellular location">
    <subcellularLocation>
        <location evidence="1 14">Cell outer membrane</location>
        <topology evidence="1 14">Multi-pass membrane protein</topology>
    </subcellularLocation>
</comment>
<evidence type="ECO:0000256" key="13">
    <source>
        <dbReference type="ARBA" id="ARBA00023237"/>
    </source>
</evidence>
<dbReference type="InterPro" id="IPR000531">
    <property type="entry name" value="Beta-barrel_TonB"/>
</dbReference>
<evidence type="ECO:0000259" key="17">
    <source>
        <dbReference type="Pfam" id="PF07715"/>
    </source>
</evidence>
<organism evidence="18 19">
    <name type="scientific">Sutterella seckii</name>
    <dbReference type="NCBI Taxonomy" id="1944635"/>
    <lineage>
        <taxon>Bacteria</taxon>
        <taxon>Pseudomonadati</taxon>
        <taxon>Pseudomonadota</taxon>
        <taxon>Betaproteobacteria</taxon>
        <taxon>Burkholderiales</taxon>
        <taxon>Sutterellaceae</taxon>
        <taxon>Sutterella</taxon>
    </lineage>
</organism>
<sequence>MRINRMIIILIYKAFTTHAIKMNKGQRKLLLGKLPAAVALAAAAFAFSAQAAEDYKTVEAVSVTAEALKIDTSTQETPQTVNVISGQELADKTVRKLDDALRYTPGFVNTFGTDYDTNWIKIRGFESSLLVNGQRQFTEGYFDMTVEPYLLESVEVLQGPASSLYGDSMPGGVINLVTKKPTKTPQHSVSLSGGTNNYVQGGFDFSDYATEDGSKRYRIVAMVNREDSVLDDVDGWRAMLAPSFTVDIDERSSLTFMMSYLKDRRTASNGFFPAYGTLFSRNGHHISASTNYGDPDDAYNKDQLDAGWELKLGFNDVWTYKQNVNFHYNKFYLHSTAAYGYVDAPDSKTGVLVIQPMIPRYLLVNDGDQKSVTFDNNLTAHWFSGDFENTFQIGFDNQWHHTDWQSNGATGTGYGTIDPLNPSHIDLTGAVPISLYGNSIRKHQFGIYTQAQTNWNETLVAKLGGRYDRISITSSNEDYRSNVQSNRDELSDSNFSWNAGLMYLAPFGISPYVNYSEAFFATGTLNAVSTADWTQSTYMLDKPITTKQTEVGIKITPEWLDGYLNIAWFEITQENGSAQVMIDGTPAMRQVGEKKNKGLEVQGRVSLAKYLTIDASYTYLDAKQSTSAGAMERTEYLPHHTASGWVSYDFTGVGANGLTIGSGLRYLGESIDTVYGSKVPAVTLWDASLSWLINKNWTLSGTVTNITDKEFVTGCYNNMCYYGEGRTARATLTYNW</sequence>
<gene>
    <name evidence="18" type="ORF">GBM96_04565</name>
</gene>
<protein>
    <submittedName>
        <fullName evidence="18">TonB-dependent siderophore receptor</fullName>
    </submittedName>
</protein>
<dbReference type="InterPro" id="IPR039426">
    <property type="entry name" value="TonB-dep_rcpt-like"/>
</dbReference>
<evidence type="ECO:0000259" key="16">
    <source>
        <dbReference type="Pfam" id="PF00593"/>
    </source>
</evidence>
<evidence type="ECO:0000256" key="7">
    <source>
        <dbReference type="ARBA" id="ARBA00022729"/>
    </source>
</evidence>
<evidence type="ECO:0000256" key="10">
    <source>
        <dbReference type="ARBA" id="ARBA00023077"/>
    </source>
</evidence>
<dbReference type="Pfam" id="PF00593">
    <property type="entry name" value="TonB_dep_Rec_b-barrel"/>
    <property type="match status" value="1"/>
</dbReference>
<comment type="similarity">
    <text evidence="2 14 15">Belongs to the TonB-dependent receptor family.</text>
</comment>
<reference evidence="18 19" key="1">
    <citation type="submission" date="2019-10" db="EMBL/GenBank/DDBJ databases">
        <title>Genome diversity of Sutterella seckii.</title>
        <authorList>
            <person name="Chaplin A.V."/>
            <person name="Sokolova S.R."/>
            <person name="Mosin K.A."/>
            <person name="Ivanova E.L."/>
            <person name="Kochetkova T.O."/>
            <person name="Goltsov A.Y."/>
            <person name="Trofimov D.Y."/>
            <person name="Efimov B.A."/>
        </authorList>
    </citation>
    <scope>NUCLEOTIDE SEQUENCE [LARGE SCALE GENOMIC DNA]</scope>
    <source>
        <strain evidence="18 19">ASD3426</strain>
    </source>
</reference>
<dbReference type="GO" id="GO:0009279">
    <property type="term" value="C:cell outer membrane"/>
    <property type="evidence" value="ECO:0007669"/>
    <property type="project" value="UniProtKB-SubCell"/>
</dbReference>
<evidence type="ECO:0000256" key="2">
    <source>
        <dbReference type="ARBA" id="ARBA00009810"/>
    </source>
</evidence>
<evidence type="ECO:0000313" key="18">
    <source>
        <dbReference type="EMBL" id="KAB7651788.1"/>
    </source>
</evidence>
<keyword evidence="9" id="KW-0406">Ion transport</keyword>
<dbReference type="InterPro" id="IPR010105">
    <property type="entry name" value="TonB_sidphr_rcpt"/>
</dbReference>
<keyword evidence="3 14" id="KW-0813">Transport</keyword>
<dbReference type="SUPFAM" id="SSF56935">
    <property type="entry name" value="Porins"/>
    <property type="match status" value="1"/>
</dbReference>